<proteinExistence type="predicted"/>
<feature type="compositionally biased region" description="Basic and acidic residues" evidence="1">
    <location>
        <begin position="548"/>
        <end position="557"/>
    </location>
</feature>
<dbReference type="EMBL" id="BQNB010013908">
    <property type="protein sequence ID" value="GJT21674.1"/>
    <property type="molecule type" value="Genomic_DNA"/>
</dbReference>
<sequence>MNGLGEAINTDKTNRLKTVSSPFNTVSSPLNIVGSTVNSVSSSFTTVDPRRAKEQRNEYKRFFDLLIPDLEDTVDLQDTGTFGSAYDDEYVGTEADLNNLETTMSVSPIPTTRIHKDHPKAQIIREMEPKKVTHALDDESWIESMQEELLQFKLLNVWTLVDLPHGKKVIGTKWVFRNKRDQRGIVVRNKARLVAQGHRQEEGIDYDEVFAHVARIEAIRLFLAFASFIGFFVYQMDVKSAFLYGTIEEEVYVNQPPGFMDPEFPTIVYKVEKELYGLHQAPRAWYETLSTYLMENGFRRGAIDKTLFIKKIKNDILLVQVYVEQRKDGIFLSQDKYVYDILKKFGFSNVKTTSTPMETHKPLLQDTAVTAMDDLPMDLIAYSDSDYAGASIDRKSTTGGCQFLGCRLISWQCKKQTIMANSTIEAEYIAASNCCGQVLCLQNQLLDYGYNFIKTHIHVDNESAICMVKNHVYHSKTKHIEIRHHFIKDSYEKKLIEMVKIHTDYNVADLLTKAFDVGDETIHNKLGDRMERAATTASSFEAEQDSDAQTRFEDASKSPKILLS</sequence>
<protein>
    <submittedName>
        <fullName evidence="3">Retrovirus-related pol polyprotein from transposon TNT 1-94</fullName>
    </submittedName>
</protein>
<feature type="domain" description="Reverse transcriptase Ty1/copia-type" evidence="2">
    <location>
        <begin position="156"/>
        <end position="324"/>
    </location>
</feature>
<reference evidence="3" key="2">
    <citation type="submission" date="2022-01" db="EMBL/GenBank/DDBJ databases">
        <authorList>
            <person name="Yamashiro T."/>
            <person name="Shiraishi A."/>
            <person name="Satake H."/>
            <person name="Nakayama K."/>
        </authorList>
    </citation>
    <scope>NUCLEOTIDE SEQUENCE</scope>
</reference>
<feature type="region of interest" description="Disordered" evidence="1">
    <location>
        <begin position="534"/>
        <end position="564"/>
    </location>
</feature>
<dbReference type="PANTHER" id="PTHR11439:SF495">
    <property type="entry name" value="REVERSE TRANSCRIPTASE, RNA-DEPENDENT DNA POLYMERASE-RELATED"/>
    <property type="match status" value="1"/>
</dbReference>
<dbReference type="Proteomes" id="UP001151760">
    <property type="component" value="Unassembled WGS sequence"/>
</dbReference>
<dbReference type="CDD" id="cd09272">
    <property type="entry name" value="RNase_HI_RT_Ty1"/>
    <property type="match status" value="1"/>
</dbReference>
<dbReference type="InterPro" id="IPR013103">
    <property type="entry name" value="RVT_2"/>
</dbReference>
<gene>
    <name evidence="3" type="ORF">Tco_0891611</name>
</gene>
<organism evidence="3 4">
    <name type="scientific">Tanacetum coccineum</name>
    <dbReference type="NCBI Taxonomy" id="301880"/>
    <lineage>
        <taxon>Eukaryota</taxon>
        <taxon>Viridiplantae</taxon>
        <taxon>Streptophyta</taxon>
        <taxon>Embryophyta</taxon>
        <taxon>Tracheophyta</taxon>
        <taxon>Spermatophyta</taxon>
        <taxon>Magnoliopsida</taxon>
        <taxon>eudicotyledons</taxon>
        <taxon>Gunneridae</taxon>
        <taxon>Pentapetalae</taxon>
        <taxon>asterids</taxon>
        <taxon>campanulids</taxon>
        <taxon>Asterales</taxon>
        <taxon>Asteraceae</taxon>
        <taxon>Asteroideae</taxon>
        <taxon>Anthemideae</taxon>
        <taxon>Anthemidinae</taxon>
        <taxon>Tanacetum</taxon>
    </lineage>
</organism>
<comment type="caution">
    <text evidence="3">The sequence shown here is derived from an EMBL/GenBank/DDBJ whole genome shotgun (WGS) entry which is preliminary data.</text>
</comment>
<dbReference type="InterPro" id="IPR043502">
    <property type="entry name" value="DNA/RNA_pol_sf"/>
</dbReference>
<dbReference type="Pfam" id="PF07727">
    <property type="entry name" value="RVT_2"/>
    <property type="match status" value="1"/>
</dbReference>
<keyword evidence="4" id="KW-1185">Reference proteome</keyword>
<dbReference type="PANTHER" id="PTHR11439">
    <property type="entry name" value="GAG-POL-RELATED RETROTRANSPOSON"/>
    <property type="match status" value="1"/>
</dbReference>
<evidence type="ECO:0000313" key="3">
    <source>
        <dbReference type="EMBL" id="GJT21674.1"/>
    </source>
</evidence>
<accession>A0ABQ5C8V4</accession>
<evidence type="ECO:0000256" key="1">
    <source>
        <dbReference type="SAM" id="MobiDB-lite"/>
    </source>
</evidence>
<reference evidence="3" key="1">
    <citation type="journal article" date="2022" name="Int. J. Mol. Sci.">
        <title>Draft Genome of Tanacetum Coccineum: Genomic Comparison of Closely Related Tanacetum-Family Plants.</title>
        <authorList>
            <person name="Yamashiro T."/>
            <person name="Shiraishi A."/>
            <person name="Nakayama K."/>
            <person name="Satake H."/>
        </authorList>
    </citation>
    <scope>NUCLEOTIDE SEQUENCE</scope>
</reference>
<evidence type="ECO:0000313" key="4">
    <source>
        <dbReference type="Proteomes" id="UP001151760"/>
    </source>
</evidence>
<dbReference type="SUPFAM" id="SSF56672">
    <property type="entry name" value="DNA/RNA polymerases"/>
    <property type="match status" value="1"/>
</dbReference>
<evidence type="ECO:0000259" key="2">
    <source>
        <dbReference type="Pfam" id="PF07727"/>
    </source>
</evidence>
<name>A0ABQ5C8V4_9ASTR</name>